<reference evidence="3" key="1">
    <citation type="submission" date="2021-01" db="EMBL/GenBank/DDBJ databases">
        <title>WGS of actinomycetes isolated from Thailand.</title>
        <authorList>
            <person name="Thawai C."/>
        </authorList>
    </citation>
    <scope>NUCLEOTIDE SEQUENCE</scope>
    <source>
        <strain evidence="3">RCU-197</strain>
    </source>
</reference>
<protein>
    <submittedName>
        <fullName evidence="3">Transcriptional regulator</fullName>
    </submittedName>
</protein>
<dbReference type="Gene3D" id="1.10.260.40">
    <property type="entry name" value="lambda repressor-like DNA-binding domains"/>
    <property type="match status" value="1"/>
</dbReference>
<dbReference type="SMART" id="SM00530">
    <property type="entry name" value="HTH_XRE"/>
    <property type="match status" value="1"/>
</dbReference>
<dbReference type="Proteomes" id="UP000661858">
    <property type="component" value="Unassembled WGS sequence"/>
</dbReference>
<dbReference type="SUPFAM" id="SSF47413">
    <property type="entry name" value="lambda repressor-like DNA-binding domains"/>
    <property type="match status" value="1"/>
</dbReference>
<dbReference type="CDD" id="cd00093">
    <property type="entry name" value="HTH_XRE"/>
    <property type="match status" value="1"/>
</dbReference>
<organism evidence="3 4">
    <name type="scientific">Streptomyces actinomycinicus</name>
    <dbReference type="NCBI Taxonomy" id="1695166"/>
    <lineage>
        <taxon>Bacteria</taxon>
        <taxon>Bacillati</taxon>
        <taxon>Actinomycetota</taxon>
        <taxon>Actinomycetes</taxon>
        <taxon>Kitasatosporales</taxon>
        <taxon>Streptomycetaceae</taxon>
        <taxon>Streptomyces</taxon>
    </lineage>
</organism>
<dbReference type="RefSeq" id="WP_201844095.1">
    <property type="nucleotide sequence ID" value="NZ_JAERRK010000036.1"/>
</dbReference>
<dbReference type="InterPro" id="IPR010982">
    <property type="entry name" value="Lambda_DNA-bd_dom_sf"/>
</dbReference>
<evidence type="ECO:0000256" key="1">
    <source>
        <dbReference type="SAM" id="MobiDB-lite"/>
    </source>
</evidence>
<comment type="caution">
    <text evidence="3">The sequence shown here is derived from an EMBL/GenBank/DDBJ whole genome shotgun (WGS) entry which is preliminary data.</text>
</comment>
<gene>
    <name evidence="3" type="ORF">JK359_37415</name>
</gene>
<accession>A0A937JU70</accession>
<evidence type="ECO:0000313" key="4">
    <source>
        <dbReference type="Proteomes" id="UP000661858"/>
    </source>
</evidence>
<keyword evidence="4" id="KW-1185">Reference proteome</keyword>
<feature type="region of interest" description="Disordered" evidence="1">
    <location>
        <begin position="300"/>
        <end position="321"/>
    </location>
</feature>
<dbReference type="InterPro" id="IPR001387">
    <property type="entry name" value="Cro/C1-type_HTH"/>
</dbReference>
<evidence type="ECO:0000259" key="2">
    <source>
        <dbReference type="PROSITE" id="PS50943"/>
    </source>
</evidence>
<name>A0A937JU70_9ACTN</name>
<feature type="domain" description="HTH cro/C1-type" evidence="2">
    <location>
        <begin position="225"/>
        <end position="279"/>
    </location>
</feature>
<dbReference type="PROSITE" id="PS50943">
    <property type="entry name" value="HTH_CROC1"/>
    <property type="match status" value="1"/>
</dbReference>
<dbReference type="EMBL" id="JAERRK010000036">
    <property type="protein sequence ID" value="MBL1087553.1"/>
    <property type="molecule type" value="Genomic_DNA"/>
</dbReference>
<dbReference type="GO" id="GO:0003677">
    <property type="term" value="F:DNA binding"/>
    <property type="evidence" value="ECO:0007669"/>
    <property type="project" value="InterPro"/>
</dbReference>
<evidence type="ECO:0000313" key="3">
    <source>
        <dbReference type="EMBL" id="MBL1087553.1"/>
    </source>
</evidence>
<dbReference type="Pfam" id="PF13560">
    <property type="entry name" value="HTH_31"/>
    <property type="match status" value="1"/>
</dbReference>
<proteinExistence type="predicted"/>
<sequence>MRIDPAPAVRRAQELFAEGMAPKDMARQAGVSVTTVRDLIRGCRSVGRNHAPLVAMNRSVVRAVAALEYRPPDFTSGFGPLSASTGTKRRLQGLWADGYPGPWLAASLGVAAPRVHEIMHRERLLSARTVDRVARLHEKYAGVPPENLGLNAQAVTAARRAAARKSYVPTRCWDDDTIDDPNAAPEWTGRCGTAEGYEIHEREAIPPCPACEEAVRMPVLNGARLRERRLATGMTVSALARGARMDPRTVQGYESGHRIPQPHRLRALATVLGVGPDDLCTVELVPPPRRASRARAVARVLDGRGTEPRRGERRVPAQNPR</sequence>
<feature type="compositionally biased region" description="Basic and acidic residues" evidence="1">
    <location>
        <begin position="301"/>
        <end position="315"/>
    </location>
</feature>
<dbReference type="AlphaFoldDB" id="A0A937JU70"/>